<evidence type="ECO:0000313" key="2">
    <source>
        <dbReference type="Proteomes" id="UP000199441"/>
    </source>
</evidence>
<dbReference type="Pfam" id="PF09898">
    <property type="entry name" value="DUF2125"/>
    <property type="match status" value="1"/>
</dbReference>
<protein>
    <recommendedName>
        <fullName evidence="3">DUF2125 domain-containing protein</fullName>
    </recommendedName>
</protein>
<proteinExistence type="predicted"/>
<sequence>MRKLIIVVLVAATAWAAYWVIGATASQKATEAWLDARRAEGWQVEYTDLTVRGFPNRFDTMITDIVLTDPETGLNWRAPFFQLFSLSYQPNHLIAAWPNTQTLATPLQKIDINTTKMTASLKVLPNSTLTLDAATLVVDGASLTSTNGWKAGADKLTAAIRKTVGKENTYDIAAQADTVTPGEALRAMLDGGGTLPDVIEGLNFDTEIGFARPLDIRVIEDSRPDITALNIKDARGTWGELQLRAKGDLSVDEQGFAVGELALNARNWREMLALAVQAGAVPAEYASAAELGLGFVARLSGSETSLDVPLTFKDGRTLLGPVPVGAAPSLNLR</sequence>
<dbReference type="RefSeq" id="WP_089943332.1">
    <property type="nucleotide sequence ID" value="NZ_FNOI01000001.1"/>
</dbReference>
<dbReference type="OrthoDB" id="7625707at2"/>
<accession>A0A1H2QTP8</accession>
<dbReference type="Proteomes" id="UP000199441">
    <property type="component" value="Unassembled WGS sequence"/>
</dbReference>
<dbReference type="AlphaFoldDB" id="A0A1H2QTP8"/>
<evidence type="ECO:0000313" key="1">
    <source>
        <dbReference type="EMBL" id="SDW10552.1"/>
    </source>
</evidence>
<dbReference type="InterPro" id="IPR018666">
    <property type="entry name" value="DUF2125"/>
</dbReference>
<reference evidence="2" key="1">
    <citation type="submission" date="2016-10" db="EMBL/GenBank/DDBJ databases">
        <authorList>
            <person name="Varghese N."/>
            <person name="Submissions S."/>
        </authorList>
    </citation>
    <scope>NUCLEOTIDE SEQUENCE [LARGE SCALE GENOMIC DNA]</scope>
    <source>
        <strain evidence="2">DSM 26922</strain>
    </source>
</reference>
<dbReference type="EMBL" id="FNOI01000001">
    <property type="protein sequence ID" value="SDW10552.1"/>
    <property type="molecule type" value="Genomic_DNA"/>
</dbReference>
<dbReference type="STRING" id="670155.SAMN04488001_0294"/>
<keyword evidence="2" id="KW-1185">Reference proteome</keyword>
<name>A0A1H2QTP8_9RHOB</name>
<organism evidence="1 2">
    <name type="scientific">Litoreibacter albidus</name>
    <dbReference type="NCBI Taxonomy" id="670155"/>
    <lineage>
        <taxon>Bacteria</taxon>
        <taxon>Pseudomonadati</taxon>
        <taxon>Pseudomonadota</taxon>
        <taxon>Alphaproteobacteria</taxon>
        <taxon>Rhodobacterales</taxon>
        <taxon>Roseobacteraceae</taxon>
        <taxon>Litoreibacter</taxon>
    </lineage>
</organism>
<gene>
    <name evidence="1" type="ORF">SAMN04488001_0294</name>
</gene>
<evidence type="ECO:0008006" key="3">
    <source>
        <dbReference type="Google" id="ProtNLM"/>
    </source>
</evidence>